<dbReference type="Gene3D" id="3.30.360.10">
    <property type="entry name" value="Dihydrodipicolinate Reductase, domain 2"/>
    <property type="match status" value="1"/>
</dbReference>
<sequence length="455" mass="50589">MKNKSNITRRQFVKNSSMAAFTLPYIVPSSVLSRQGKTSPNDKINLGIIGCGALGKANLRACLQDDGVELVAACDVWDKRLDPVVEQHKDTCTGYHDYRKMLEHPGLDAVIVATPAHWHALQAVAAAEAGVAVYLQKPMSMFPAESLAIRNAFRKHGTINQIGTQIHSGDHYRRMVELVRSGNLGDIATVRTFFVMNEAPDGIGSGNNRDTAPKGLDWQQWVGPARMQPFNPHLVKDAFYHCFWMDFSGGWTPGMAPHITDLPIWALDLGYPTEISAMGGRYIIRDDGDAYDNHEVIWQYPELTMTWMNSSTNSHGWAFQKADKDGVGYETGTRRRLGIYFHGANGTLITDYNSHILVPEGDRMAGMAAPAESIESSPGQELEWLEGIRSGQQPLCNADYHIKVDLPIQLSILSLKLGRSIKFDPETEKIVGDDIASQKAIPEYRSPWKFPSEYL</sequence>
<evidence type="ECO:0000259" key="1">
    <source>
        <dbReference type="Pfam" id="PF01408"/>
    </source>
</evidence>
<gene>
    <name evidence="2" type="ORF">KUV50_10190</name>
</gene>
<dbReference type="Pfam" id="PF01408">
    <property type="entry name" value="GFO_IDH_MocA"/>
    <property type="match status" value="1"/>
</dbReference>
<accession>A0A953HVA6</accession>
<dbReference type="EMBL" id="JAHVHU010000009">
    <property type="protein sequence ID" value="MBY5958503.1"/>
    <property type="molecule type" value="Genomic_DNA"/>
</dbReference>
<reference evidence="2" key="1">
    <citation type="submission" date="2021-06" db="EMBL/GenBank/DDBJ databases">
        <title>44 bacteria genomes isolated from Dapeng, Shenzhen.</title>
        <authorList>
            <person name="Zheng W."/>
            <person name="Yu S."/>
            <person name="Huang Y."/>
        </authorList>
    </citation>
    <scope>NUCLEOTIDE SEQUENCE</scope>
    <source>
        <strain evidence="2">DP5N28-2</strain>
    </source>
</reference>
<dbReference type="PANTHER" id="PTHR43818">
    <property type="entry name" value="BCDNA.GH03377"/>
    <property type="match status" value="1"/>
</dbReference>
<dbReference type="SUPFAM" id="SSF55347">
    <property type="entry name" value="Glyceraldehyde-3-phosphate dehydrogenase-like, C-terminal domain"/>
    <property type="match status" value="1"/>
</dbReference>
<dbReference type="PANTHER" id="PTHR43818:SF5">
    <property type="entry name" value="OXIDOREDUCTASE FAMILY PROTEIN"/>
    <property type="match status" value="1"/>
</dbReference>
<dbReference type="Proteomes" id="UP000753961">
    <property type="component" value="Unassembled WGS sequence"/>
</dbReference>
<dbReference type="InterPro" id="IPR036291">
    <property type="entry name" value="NAD(P)-bd_dom_sf"/>
</dbReference>
<evidence type="ECO:0000313" key="3">
    <source>
        <dbReference type="Proteomes" id="UP000753961"/>
    </source>
</evidence>
<organism evidence="2 3">
    <name type="scientific">Membranihabitans marinus</name>
    <dbReference type="NCBI Taxonomy" id="1227546"/>
    <lineage>
        <taxon>Bacteria</taxon>
        <taxon>Pseudomonadati</taxon>
        <taxon>Bacteroidota</taxon>
        <taxon>Saprospiria</taxon>
        <taxon>Saprospirales</taxon>
        <taxon>Saprospiraceae</taxon>
        <taxon>Membranihabitans</taxon>
    </lineage>
</organism>
<protein>
    <submittedName>
        <fullName evidence="2">Gfo/Idh/MocA family oxidoreductase</fullName>
    </submittedName>
</protein>
<comment type="caution">
    <text evidence="2">The sequence shown here is derived from an EMBL/GenBank/DDBJ whole genome shotgun (WGS) entry which is preliminary data.</text>
</comment>
<keyword evidence="3" id="KW-1185">Reference proteome</keyword>
<proteinExistence type="predicted"/>
<evidence type="ECO:0000313" key="2">
    <source>
        <dbReference type="EMBL" id="MBY5958503.1"/>
    </source>
</evidence>
<dbReference type="GO" id="GO:0000166">
    <property type="term" value="F:nucleotide binding"/>
    <property type="evidence" value="ECO:0007669"/>
    <property type="project" value="InterPro"/>
</dbReference>
<dbReference type="InterPro" id="IPR000683">
    <property type="entry name" value="Gfo/Idh/MocA-like_OxRdtase_N"/>
</dbReference>
<feature type="domain" description="Gfo/Idh/MocA-like oxidoreductase N-terminal" evidence="1">
    <location>
        <begin position="44"/>
        <end position="162"/>
    </location>
</feature>
<dbReference type="InterPro" id="IPR050463">
    <property type="entry name" value="Gfo/Idh/MocA_oxidrdct_glycsds"/>
</dbReference>
<dbReference type="Gene3D" id="3.40.50.720">
    <property type="entry name" value="NAD(P)-binding Rossmann-like Domain"/>
    <property type="match status" value="1"/>
</dbReference>
<dbReference type="SUPFAM" id="SSF51735">
    <property type="entry name" value="NAD(P)-binding Rossmann-fold domains"/>
    <property type="match status" value="1"/>
</dbReference>
<name>A0A953HVA6_9BACT</name>
<dbReference type="AlphaFoldDB" id="A0A953HVA6"/>
<dbReference type="RefSeq" id="WP_222580043.1">
    <property type="nucleotide sequence ID" value="NZ_JAHVHU010000009.1"/>
</dbReference>